<evidence type="ECO:0000313" key="3">
    <source>
        <dbReference type="Proteomes" id="UP000016412"/>
    </source>
</evidence>
<sequence length="344" mass="39305">MTTSPIDIKHIYDTDNIARSKDDKGIVILTEKQKKLIDDLLVYMSEADAERVLIIKDRMKDLEHLARAIALFPSLLEQHDLPGGMRTPKTLVEMLIDNREAGDRTLLLPSKASLGKGFLVAKMHTFSSLSKQSTRIKAPASLSEELMTEAVTMMFSLLAEDVYLNLIADKTLSREIRRQWGYSLLMLWEYRTDDRIQVIAPILNEVWTARRKLAPAFGTMMGTSELLLISMQMDGQWLGFIKNKLSDPGVSQAMEEFLFGISYEQISQLRTILRTKGIAAIGRDEVADYLGTHIKTDAGLDYRDFYSLYTIRRDDARERARMKLQGPHKTLEDYFIQFVTEQNV</sequence>
<protein>
    <submittedName>
        <fullName evidence="1">Uncharacterized protein</fullName>
    </submittedName>
</protein>
<dbReference type="Proteomes" id="UP000016412">
    <property type="component" value="Unassembled WGS sequence"/>
</dbReference>
<dbReference type="eggNOG" id="ENOG503391B">
    <property type="taxonomic scope" value="Bacteria"/>
</dbReference>
<organism evidence="1 3">
    <name type="scientific">Treponema socranskii subsp. socranskii VPI DR56BR1116 = ATCC 35536</name>
    <dbReference type="NCBI Taxonomy" id="1125725"/>
    <lineage>
        <taxon>Bacteria</taxon>
        <taxon>Pseudomonadati</taxon>
        <taxon>Spirochaetota</taxon>
        <taxon>Spirochaetia</taxon>
        <taxon>Spirochaetales</taxon>
        <taxon>Treponemataceae</taxon>
        <taxon>Treponema</taxon>
    </lineage>
</organism>
<dbReference type="RefSeq" id="WP_021329495.1">
    <property type="nucleotide sequence ID" value="NZ_AUZJ01000009.1"/>
</dbReference>
<dbReference type="Proteomes" id="UP000016646">
    <property type="component" value="Unassembled WGS sequence"/>
</dbReference>
<dbReference type="AlphaFoldDB" id="U2LE72"/>
<dbReference type="EMBL" id="AUZJ01000009">
    <property type="protein sequence ID" value="ERF61618.1"/>
    <property type="molecule type" value="Genomic_DNA"/>
</dbReference>
<name>U2LE72_TRESO</name>
<evidence type="ECO:0000313" key="4">
    <source>
        <dbReference type="Proteomes" id="UP000016646"/>
    </source>
</evidence>
<evidence type="ECO:0000313" key="2">
    <source>
        <dbReference type="EMBL" id="ERK02586.1"/>
    </source>
</evidence>
<evidence type="ECO:0000313" key="1">
    <source>
        <dbReference type="EMBL" id="ERF61618.1"/>
    </source>
</evidence>
<dbReference type="PATRIC" id="fig|1125725.3.peg.385"/>
<keyword evidence="4" id="KW-1185">Reference proteome</keyword>
<accession>U2LE72</accession>
<gene>
    <name evidence="2" type="ORF">HMPREF0860_0074</name>
    <name evidence="1" type="ORF">HMPREF1325_2322</name>
</gene>
<dbReference type="STRING" id="1125725.HMPREF1325_2322"/>
<proteinExistence type="predicted"/>
<comment type="caution">
    <text evidence="1">The sequence shown here is derived from an EMBL/GenBank/DDBJ whole genome shotgun (WGS) entry which is preliminary data.</text>
</comment>
<reference evidence="3 4" key="1">
    <citation type="submission" date="2013-08" db="EMBL/GenBank/DDBJ databases">
        <authorList>
            <person name="Durkin A.S."/>
            <person name="Haft D.R."/>
            <person name="McCorrison J."/>
            <person name="Torralba M."/>
            <person name="Gillis M."/>
            <person name="Haft D.H."/>
            <person name="Methe B."/>
            <person name="Sutton G."/>
            <person name="Nelson K.E."/>
        </authorList>
    </citation>
    <scope>NUCLEOTIDE SEQUENCE [LARGE SCALE GENOMIC DNA]</scope>
    <source>
        <strain evidence="2 4">ATCC 35536</strain>
        <strain evidence="1 3">VPI DR56BR1116</strain>
    </source>
</reference>
<dbReference type="EMBL" id="AVQI01000050">
    <property type="protein sequence ID" value="ERK02586.1"/>
    <property type="molecule type" value="Genomic_DNA"/>
</dbReference>